<dbReference type="SUPFAM" id="SSF48264">
    <property type="entry name" value="Cytochrome P450"/>
    <property type="match status" value="1"/>
</dbReference>
<comment type="cofactor">
    <cofactor evidence="1 9">
        <name>heme</name>
        <dbReference type="ChEBI" id="CHEBI:30413"/>
    </cofactor>
</comment>
<dbReference type="Gene3D" id="1.10.630.10">
    <property type="entry name" value="Cytochrome P450"/>
    <property type="match status" value="1"/>
</dbReference>
<keyword evidence="12" id="KW-1185">Reference proteome</keyword>
<feature type="transmembrane region" description="Helical" evidence="10">
    <location>
        <begin position="39"/>
        <end position="57"/>
    </location>
</feature>
<comment type="similarity">
    <text evidence="3">Belongs to the cytochrome P450 family.</text>
</comment>
<evidence type="ECO:0000256" key="5">
    <source>
        <dbReference type="ARBA" id="ARBA00023002"/>
    </source>
</evidence>
<organism evidence="11 12">
    <name type="scientific">Anolis carolinensis</name>
    <name type="common">Green anole</name>
    <name type="synonym">American chameleon</name>
    <dbReference type="NCBI Taxonomy" id="28377"/>
    <lineage>
        <taxon>Eukaryota</taxon>
        <taxon>Metazoa</taxon>
        <taxon>Chordata</taxon>
        <taxon>Craniata</taxon>
        <taxon>Vertebrata</taxon>
        <taxon>Euteleostomi</taxon>
        <taxon>Lepidosauria</taxon>
        <taxon>Squamata</taxon>
        <taxon>Bifurcata</taxon>
        <taxon>Unidentata</taxon>
        <taxon>Episquamata</taxon>
        <taxon>Toxicofera</taxon>
        <taxon>Iguania</taxon>
        <taxon>Dactyloidae</taxon>
        <taxon>Anolis</taxon>
    </lineage>
</organism>
<reference evidence="11" key="1">
    <citation type="submission" date="2009-12" db="EMBL/GenBank/DDBJ databases">
        <title>The Genome Sequence of Anolis carolinensis (Green Anole Lizard).</title>
        <authorList>
            <consortium name="The Genome Sequencing Platform"/>
            <person name="Di Palma F."/>
            <person name="Alfoldi J."/>
            <person name="Heiman D."/>
            <person name="Young S."/>
            <person name="Grabherr M."/>
            <person name="Johnson J."/>
            <person name="Lander E.S."/>
            <person name="Lindblad-Toh K."/>
        </authorList>
    </citation>
    <scope>NUCLEOTIDE SEQUENCE [LARGE SCALE GENOMIC DNA]</scope>
    <source>
        <strain evidence="11">JBL SC #1</strain>
    </source>
</reference>
<dbReference type="GO" id="GO:0006082">
    <property type="term" value="P:organic acid metabolic process"/>
    <property type="evidence" value="ECO:0000318"/>
    <property type="project" value="GO_Central"/>
</dbReference>
<dbReference type="GO" id="GO:0006805">
    <property type="term" value="P:xenobiotic metabolic process"/>
    <property type="evidence" value="ECO:0000318"/>
    <property type="project" value="GO_Central"/>
</dbReference>
<dbReference type="FunFam" id="1.10.630.10:FF:000004">
    <property type="entry name" value="cytochrome P450 2D15 isoform X1"/>
    <property type="match status" value="1"/>
</dbReference>
<dbReference type="InterPro" id="IPR036396">
    <property type="entry name" value="Cyt_P450_sf"/>
</dbReference>
<dbReference type="PANTHER" id="PTHR24300">
    <property type="entry name" value="CYTOCHROME P450 508A4-RELATED"/>
    <property type="match status" value="1"/>
</dbReference>
<feature type="transmembrane region" description="Helical" evidence="10">
    <location>
        <begin position="6"/>
        <end position="27"/>
    </location>
</feature>
<dbReference type="HOGENOM" id="CLU_001570_22_3_1"/>
<dbReference type="InterPro" id="IPR050182">
    <property type="entry name" value="Cytochrome_P450_fam2"/>
</dbReference>
<evidence type="ECO:0000256" key="9">
    <source>
        <dbReference type="PIRSR" id="PIRSR602401-1"/>
    </source>
</evidence>
<dbReference type="PRINTS" id="PR00463">
    <property type="entry name" value="EP450I"/>
</dbReference>
<dbReference type="GeneTree" id="ENSGT00940000163166"/>
<evidence type="ECO:0000256" key="1">
    <source>
        <dbReference type="ARBA" id="ARBA00001971"/>
    </source>
</evidence>
<dbReference type="InterPro" id="IPR002401">
    <property type="entry name" value="Cyt_P450_E_grp-I"/>
</dbReference>
<comment type="subcellular location">
    <subcellularLocation>
        <location evidence="2">Membrane</location>
    </subcellularLocation>
</comment>
<keyword evidence="10" id="KW-1133">Transmembrane helix</keyword>
<keyword evidence="6 9" id="KW-0408">Iron</keyword>
<dbReference type="Proteomes" id="UP000001646">
    <property type="component" value="Unplaced"/>
</dbReference>
<reference evidence="11" key="2">
    <citation type="submission" date="2025-08" db="UniProtKB">
        <authorList>
            <consortium name="Ensembl"/>
        </authorList>
    </citation>
    <scope>IDENTIFICATION</scope>
</reference>
<evidence type="ECO:0000256" key="10">
    <source>
        <dbReference type="SAM" id="Phobius"/>
    </source>
</evidence>
<dbReference type="Ensembl" id="ENSACAT00000009873.3">
    <property type="protein sequence ID" value="ENSACAP00000009676.3"/>
    <property type="gene ID" value="ENSACAG00000009632.3"/>
</dbReference>
<dbReference type="InterPro" id="IPR001128">
    <property type="entry name" value="Cyt_P450"/>
</dbReference>
<evidence type="ECO:0000256" key="8">
    <source>
        <dbReference type="ARBA" id="ARBA00023136"/>
    </source>
</evidence>
<dbReference type="eggNOG" id="KOG0156">
    <property type="taxonomic scope" value="Eukaryota"/>
</dbReference>
<evidence type="ECO:0000256" key="3">
    <source>
        <dbReference type="ARBA" id="ARBA00010617"/>
    </source>
</evidence>
<dbReference type="InParanoid" id="H9GFQ5"/>
<dbReference type="GO" id="GO:0020037">
    <property type="term" value="F:heme binding"/>
    <property type="evidence" value="ECO:0000318"/>
    <property type="project" value="GO_Central"/>
</dbReference>
<keyword evidence="8 10" id="KW-0472">Membrane</keyword>
<evidence type="ECO:0000256" key="4">
    <source>
        <dbReference type="ARBA" id="ARBA00022723"/>
    </source>
</evidence>
<keyword evidence="9" id="KW-0349">Heme</keyword>
<keyword evidence="5" id="KW-0560">Oxidoreductase</keyword>
<proteinExistence type="inferred from homology"/>
<evidence type="ECO:0000313" key="11">
    <source>
        <dbReference type="Ensembl" id="ENSACAP00000009676.3"/>
    </source>
</evidence>
<keyword evidence="7" id="KW-0503">Monooxygenase</keyword>
<dbReference type="Bgee" id="ENSACAG00000009632">
    <property type="expression patterns" value="Expressed in brain"/>
</dbReference>
<evidence type="ECO:0000256" key="2">
    <source>
        <dbReference type="ARBA" id="ARBA00004370"/>
    </source>
</evidence>
<dbReference type="PRINTS" id="PR00385">
    <property type="entry name" value="P450"/>
</dbReference>
<protein>
    <submittedName>
        <fullName evidence="11">Uncharacterized protein</fullName>
    </submittedName>
</protein>
<evidence type="ECO:0000256" key="6">
    <source>
        <dbReference type="ARBA" id="ARBA00023004"/>
    </source>
</evidence>
<dbReference type="GO" id="GO:0005506">
    <property type="term" value="F:iron ion binding"/>
    <property type="evidence" value="ECO:0007669"/>
    <property type="project" value="InterPro"/>
</dbReference>
<dbReference type="GO" id="GO:0016712">
    <property type="term" value="F:oxidoreductase activity, acting on paired donors, with incorporation or reduction of molecular oxygen, reduced flavin or flavoprotein as one donor, and incorporation of one atom of oxygen"/>
    <property type="evidence" value="ECO:0000318"/>
    <property type="project" value="GO_Central"/>
</dbReference>
<dbReference type="PANTHER" id="PTHR24300:SF134">
    <property type="entry name" value="CYTOCHROME P450, FAMILY 2, SUBFAMILY AB, POLYPEPTIDE 2-RELATED"/>
    <property type="match status" value="1"/>
</dbReference>
<dbReference type="STRING" id="28377.ENSACAP00000009676"/>
<accession>H9GFQ5</accession>
<dbReference type="GO" id="GO:0016020">
    <property type="term" value="C:membrane"/>
    <property type="evidence" value="ECO:0007669"/>
    <property type="project" value="UniProtKB-SubCell"/>
</dbReference>
<reference evidence="11" key="3">
    <citation type="submission" date="2025-09" db="UniProtKB">
        <authorList>
            <consortium name="Ensembl"/>
        </authorList>
    </citation>
    <scope>IDENTIFICATION</scope>
</reference>
<dbReference type="GO" id="GO:0005737">
    <property type="term" value="C:cytoplasm"/>
    <property type="evidence" value="ECO:0000318"/>
    <property type="project" value="GO_Central"/>
</dbReference>
<dbReference type="AlphaFoldDB" id="H9GFQ5"/>
<name>H9GFQ5_ANOCA</name>
<dbReference type="Pfam" id="PF00067">
    <property type="entry name" value="p450"/>
    <property type="match status" value="1"/>
</dbReference>
<feature type="transmembrane region" description="Helical" evidence="10">
    <location>
        <begin position="63"/>
        <end position="82"/>
    </location>
</feature>
<evidence type="ECO:0000313" key="12">
    <source>
        <dbReference type="Proteomes" id="UP000001646"/>
    </source>
</evidence>
<sequence>IRMAAIQLSWSVLLPILLFLYFLKLLWSRRHYPPGPLGLPLIGGCFYNFLLLALIQMQVAKQYGNVFTFWLGHVPVVFLSGYDAVKEGLADRAEEFLDRGTTPFFEKISEGKGVGFANGYAWKQQRRLAQVTLAKLGVGKRTMEDKIEDEALQLVEYFASKKGKPFDPTLIMSNSVTNVAYALLFGHRWALEDPNFKKLIKAIEYALSFGLTIFYTLYELFPSLMERLPGPHKKAFQSTDIMLSLIKEEIQKHKEQEPTLEPRDFIDYYMLEMQKDKNKNDPTSSLDEENLIHSVHDILFAGLESTSTVFKWGVLILANRPDVQDKIIKEIEDVLGSASICYDDHKRLPYTHAVIHEIHRYRFPSIIGIARKTTRDVHMRGFIIPKGTFIAPNMRSVLVDDEYWETPFEFNPNHFLDKDGNFVARKEFLGFGTGKRPRSCLGESVARMELFIFLTRLVRVFRFQLPPGVKEFTEEPAKELSTPPRPYKVCAVPRNS</sequence>
<keyword evidence="10" id="KW-0812">Transmembrane</keyword>
<evidence type="ECO:0000256" key="7">
    <source>
        <dbReference type="ARBA" id="ARBA00023033"/>
    </source>
</evidence>
<keyword evidence="4 9" id="KW-0479">Metal-binding</keyword>
<feature type="binding site" description="axial binding residue" evidence="9">
    <location>
        <position position="440"/>
    </location>
    <ligand>
        <name>heme</name>
        <dbReference type="ChEBI" id="CHEBI:30413"/>
    </ligand>
    <ligandPart>
        <name>Fe</name>
        <dbReference type="ChEBI" id="CHEBI:18248"/>
    </ligandPart>
</feature>